<dbReference type="RefSeq" id="WP_202014289.1">
    <property type="nucleotide sequence ID" value="NZ_JAERRB010000011.1"/>
</dbReference>
<organism evidence="1 2">
    <name type="scientific">Chryseolinea lacunae</name>
    <dbReference type="NCBI Taxonomy" id="2801331"/>
    <lineage>
        <taxon>Bacteria</taxon>
        <taxon>Pseudomonadati</taxon>
        <taxon>Bacteroidota</taxon>
        <taxon>Cytophagia</taxon>
        <taxon>Cytophagales</taxon>
        <taxon>Fulvivirgaceae</taxon>
        <taxon>Chryseolinea</taxon>
    </lineage>
</organism>
<name>A0ABS1L238_9BACT</name>
<keyword evidence="2" id="KW-1185">Reference proteome</keyword>
<evidence type="ECO:0000313" key="1">
    <source>
        <dbReference type="EMBL" id="MBL0744591.1"/>
    </source>
</evidence>
<sequence>MDIEFANFLTTLGCGFWHWIPGTWLIIIHQAMTVHEISQNIKQYFPGVQFMVHTVNGNEAWLLNGFGDSAAPSPAGKWLLEIWSPQ</sequence>
<dbReference type="EMBL" id="JAERRB010000011">
    <property type="protein sequence ID" value="MBL0744591.1"/>
    <property type="molecule type" value="Genomic_DNA"/>
</dbReference>
<comment type="caution">
    <text evidence="1">The sequence shown here is derived from an EMBL/GenBank/DDBJ whole genome shotgun (WGS) entry which is preliminary data.</text>
</comment>
<dbReference type="Proteomes" id="UP000613030">
    <property type="component" value="Unassembled WGS sequence"/>
</dbReference>
<reference evidence="1 2" key="1">
    <citation type="submission" date="2021-01" db="EMBL/GenBank/DDBJ databases">
        <title>Chryseolinea sp. Jin1 Genome sequencing and assembly.</title>
        <authorList>
            <person name="Kim I."/>
        </authorList>
    </citation>
    <scope>NUCLEOTIDE SEQUENCE [LARGE SCALE GENOMIC DNA]</scope>
    <source>
        <strain evidence="1 2">Jin1</strain>
    </source>
</reference>
<gene>
    <name evidence="1" type="ORF">JI741_25375</name>
</gene>
<accession>A0ABS1L238</accession>
<evidence type="ECO:0000313" key="2">
    <source>
        <dbReference type="Proteomes" id="UP000613030"/>
    </source>
</evidence>
<proteinExistence type="predicted"/>
<protein>
    <submittedName>
        <fullName evidence="1">Uncharacterized protein</fullName>
    </submittedName>
</protein>